<evidence type="ECO:0000313" key="1">
    <source>
        <dbReference type="EMBL" id="OCH90308.1"/>
    </source>
</evidence>
<feature type="non-terminal residue" evidence="1">
    <location>
        <position position="506"/>
    </location>
</feature>
<proteinExistence type="predicted"/>
<organism evidence="1 2">
    <name type="scientific">Obba rivulosa</name>
    <dbReference type="NCBI Taxonomy" id="1052685"/>
    <lineage>
        <taxon>Eukaryota</taxon>
        <taxon>Fungi</taxon>
        <taxon>Dikarya</taxon>
        <taxon>Basidiomycota</taxon>
        <taxon>Agaricomycotina</taxon>
        <taxon>Agaricomycetes</taxon>
        <taxon>Polyporales</taxon>
        <taxon>Gelatoporiaceae</taxon>
        <taxon>Obba</taxon>
    </lineage>
</organism>
<name>A0A8E2ATY4_9APHY</name>
<gene>
    <name evidence="1" type="ORF">OBBRIDRAFT_887813</name>
</gene>
<dbReference type="OrthoDB" id="3261465at2759"/>
<dbReference type="AlphaFoldDB" id="A0A8E2ATY4"/>
<accession>A0A8E2ATY4</accession>
<reference evidence="1 2" key="1">
    <citation type="submission" date="2016-07" db="EMBL/GenBank/DDBJ databases">
        <title>Draft genome of the white-rot fungus Obba rivulosa 3A-2.</title>
        <authorList>
            <consortium name="DOE Joint Genome Institute"/>
            <person name="Miettinen O."/>
            <person name="Riley R."/>
            <person name="Acob R."/>
            <person name="Barry K."/>
            <person name="Cullen D."/>
            <person name="De Vries R."/>
            <person name="Hainaut M."/>
            <person name="Hatakka A."/>
            <person name="Henrissat B."/>
            <person name="Hilden K."/>
            <person name="Kuo R."/>
            <person name="Labutti K."/>
            <person name="Lipzen A."/>
            <person name="Makela M.R."/>
            <person name="Sandor L."/>
            <person name="Spatafora J.W."/>
            <person name="Grigoriev I.V."/>
            <person name="Hibbett D.S."/>
        </authorList>
    </citation>
    <scope>NUCLEOTIDE SEQUENCE [LARGE SCALE GENOMIC DNA]</scope>
    <source>
        <strain evidence="1 2">3A-2</strain>
    </source>
</reference>
<dbReference type="EMBL" id="KV722407">
    <property type="protein sequence ID" value="OCH90308.1"/>
    <property type="molecule type" value="Genomic_DNA"/>
</dbReference>
<protein>
    <submittedName>
        <fullName evidence="1">Uncharacterized protein</fullName>
    </submittedName>
</protein>
<sequence length="506" mass="57456">MWHSLELSPKRFFSLEVQPPSIQEHLVAENVQSVQVHDWLHDSSVLPLIAGVLLPFEDVLIRHRYLTTAAAWYPRDLAGATVETRYLDALKLFINKHMLLDGYSLDYIDHSECSIPSLLINTVSSSASQQCKVITLSSPAQTVSGTPLSWRWPQDMCRRLGLPSFNGTDEKKALCVVKFVPPGALSESDVAISEDTVCPRESIANVMANLLNTAKEVRAPFGVLTDEICIIVFETIRYTEYPGMAVFTAADKPLRMILGALIHQEVCLMHLSAMDGARFLTQQSAVTKEWPMIQREVLRSREQALMKMKLCDWNPAALRDSPEQVDIFEFWAQNRRQQALQEAPFADVFDAFTDGFVKCYEKPIRLELPPLQSNQIAIGKAVNIFEQWMRPRNHALSQILEGQAFSFTVKKLLSTGGNRYSHLFLGKVNGCDEELLLKLYDERLFPIDDIKSQLSEERELYQSENLPEKFHLRDHECDFIARELAAYSALQSFQGSILPQCYGFHL</sequence>
<evidence type="ECO:0000313" key="2">
    <source>
        <dbReference type="Proteomes" id="UP000250043"/>
    </source>
</evidence>
<keyword evidence="2" id="KW-1185">Reference proteome</keyword>
<dbReference type="Proteomes" id="UP000250043">
    <property type="component" value="Unassembled WGS sequence"/>
</dbReference>